<evidence type="ECO:0000256" key="5">
    <source>
        <dbReference type="ARBA" id="ARBA00023136"/>
    </source>
</evidence>
<dbReference type="GO" id="GO:0005886">
    <property type="term" value="C:plasma membrane"/>
    <property type="evidence" value="ECO:0007669"/>
    <property type="project" value="UniProtKB-SubCell"/>
</dbReference>
<keyword evidence="2" id="KW-1003">Cell membrane</keyword>
<feature type="domain" description="Sulfatase N-terminal" evidence="7">
    <location>
        <begin position="74"/>
        <end position="356"/>
    </location>
</feature>
<dbReference type="PANTHER" id="PTHR47371:SF3">
    <property type="entry name" value="PHOSPHOGLYCEROL TRANSFERASE I"/>
    <property type="match status" value="1"/>
</dbReference>
<dbReference type="Gene3D" id="3.40.720.10">
    <property type="entry name" value="Alkaline Phosphatase, subunit A"/>
    <property type="match status" value="1"/>
</dbReference>
<dbReference type="KEGG" id="cem:LH23_20575"/>
<protein>
    <recommendedName>
        <fullName evidence="7">Sulfatase N-terminal domain-containing protein</fullName>
    </recommendedName>
</protein>
<organism evidence="8 9">
    <name type="scientific">Cedecea neteri</name>
    <dbReference type="NCBI Taxonomy" id="158822"/>
    <lineage>
        <taxon>Bacteria</taxon>
        <taxon>Pseudomonadati</taxon>
        <taxon>Pseudomonadota</taxon>
        <taxon>Gammaproteobacteria</taxon>
        <taxon>Enterobacterales</taxon>
        <taxon>Enterobacteriaceae</taxon>
        <taxon>Cedecea</taxon>
    </lineage>
</organism>
<feature type="transmembrane region" description="Helical" evidence="6">
    <location>
        <begin position="21"/>
        <end position="40"/>
    </location>
</feature>
<dbReference type="InterPro" id="IPR050448">
    <property type="entry name" value="OpgB/LTA_synthase_biosynth"/>
</dbReference>
<evidence type="ECO:0000259" key="7">
    <source>
        <dbReference type="Pfam" id="PF00884"/>
    </source>
</evidence>
<evidence type="ECO:0000313" key="8">
    <source>
        <dbReference type="EMBL" id="AIR62958.1"/>
    </source>
</evidence>
<evidence type="ECO:0000313" key="9">
    <source>
        <dbReference type="Proteomes" id="UP000029516"/>
    </source>
</evidence>
<reference evidence="8 9" key="1">
    <citation type="submission" date="2014-09" db="EMBL/GenBank/DDBJ databases">
        <authorList>
            <person name="Chan K.-G."/>
        </authorList>
    </citation>
    <scope>NUCLEOTIDE SEQUENCE [LARGE SCALE GENOMIC DNA]</scope>
    <source>
        <strain evidence="8 9">M006</strain>
    </source>
</reference>
<evidence type="ECO:0000256" key="4">
    <source>
        <dbReference type="ARBA" id="ARBA00022989"/>
    </source>
</evidence>
<gene>
    <name evidence="8" type="ORF">LH23_20575</name>
</gene>
<proteinExistence type="predicted"/>
<sequence length="654" mass="73610">MAVFVFVSFKIAKNKKTFDNHFISIMFFALLLTANQTVFFSNVISSIKDLSQGDGSKVENHYKSLNPEVSERYNYVFIYAESLERTFQSLGGKNYTPRLSEIADKNIEFTNVQQTPGMGWTMAGIVNTQCAIPLVLAQGNSGNSISHFLRGADCVATWFEKKNYITEFIRGSDKEFAGGDKFFAQHGWINQHDKQYFLDNNLASQEQISGWGVHDDVLLEHAYNEFEKFSISGKPFLLSLLTVNTHPPSGTFLQTCEEKISNHFDNDMLRSVACSDYLLSDFIAKISQSKWFDKTIIVLVSDHYMMENDASKILTANEDSRKNRFVIIKKGIVPQKNNSLGSLLDVWPTVFDIAGATNPEFGFGISLLSENPSPYIADFSSKREIKDYLNFSSKLWRLPSINDRMWYSSGKLNIDDQKFNLPLYATLDSSGNFQSIYFDAFAKNAPLLAMENKNIFYADLCKNLNVRSNDVCAYNISKDTSTQFFIDSKGIHHRSDIKRPSALFSNNLIGISTGPFTVETGVSSGNDGNILKRGITFIGGHDGFNLSKTLSFDTCMGEVVDEKKVHKIYQRSNKNLIFASNDSIFCGDVNALQSISSVLRQKEINHVTTRQQIIGVYSGGEIDFVIGLPELPLDAFIEKSNNKIIRMCELFFDC</sequence>
<dbReference type="Proteomes" id="UP000029516">
    <property type="component" value="Chromosome"/>
</dbReference>
<dbReference type="InterPro" id="IPR017850">
    <property type="entry name" value="Alkaline_phosphatase_core_sf"/>
</dbReference>
<dbReference type="AlphaFoldDB" id="A0AAN0S7E8"/>
<dbReference type="PANTHER" id="PTHR47371">
    <property type="entry name" value="LIPOTEICHOIC ACID SYNTHASE"/>
    <property type="match status" value="1"/>
</dbReference>
<dbReference type="SUPFAM" id="SSF53649">
    <property type="entry name" value="Alkaline phosphatase-like"/>
    <property type="match status" value="1"/>
</dbReference>
<keyword evidence="3 6" id="KW-0812">Transmembrane</keyword>
<keyword evidence="4 6" id="KW-1133">Transmembrane helix</keyword>
<accession>A0AAN0S7E8</accession>
<evidence type="ECO:0000256" key="1">
    <source>
        <dbReference type="ARBA" id="ARBA00004651"/>
    </source>
</evidence>
<dbReference type="Pfam" id="PF00884">
    <property type="entry name" value="Sulfatase"/>
    <property type="match status" value="1"/>
</dbReference>
<name>A0AAN0S7E8_9ENTR</name>
<evidence type="ECO:0000256" key="2">
    <source>
        <dbReference type="ARBA" id="ARBA00022475"/>
    </source>
</evidence>
<dbReference type="EMBL" id="CP009458">
    <property type="protein sequence ID" value="AIR62958.1"/>
    <property type="molecule type" value="Genomic_DNA"/>
</dbReference>
<evidence type="ECO:0000256" key="6">
    <source>
        <dbReference type="SAM" id="Phobius"/>
    </source>
</evidence>
<dbReference type="InterPro" id="IPR000917">
    <property type="entry name" value="Sulfatase_N"/>
</dbReference>
<keyword evidence="5 6" id="KW-0472">Membrane</keyword>
<evidence type="ECO:0000256" key="3">
    <source>
        <dbReference type="ARBA" id="ARBA00022692"/>
    </source>
</evidence>
<comment type="subcellular location">
    <subcellularLocation>
        <location evidence="1">Cell membrane</location>
        <topology evidence="1">Multi-pass membrane protein</topology>
    </subcellularLocation>
</comment>
<dbReference type="CDD" id="cd16015">
    <property type="entry name" value="LTA_synthase"/>
    <property type="match status" value="1"/>
</dbReference>